<dbReference type="Pfam" id="PF05382">
    <property type="entry name" value="Amidase_5"/>
    <property type="match status" value="1"/>
</dbReference>
<accession>A0A7X6D7C3</accession>
<name>A0A7X6D7C3_9ENTE</name>
<feature type="domain" description="Bacteriophage lysin" evidence="1">
    <location>
        <begin position="4"/>
        <end position="146"/>
    </location>
</feature>
<dbReference type="Gene3D" id="3.90.1720.10">
    <property type="entry name" value="endopeptidase domain like (from Nostoc punctiforme)"/>
    <property type="match status" value="1"/>
</dbReference>
<dbReference type="SUPFAM" id="SSF54001">
    <property type="entry name" value="Cysteine proteinases"/>
    <property type="match status" value="1"/>
</dbReference>
<proteinExistence type="predicted"/>
<dbReference type="Gene3D" id="2.30.30.40">
    <property type="entry name" value="SH3 Domains"/>
    <property type="match status" value="1"/>
</dbReference>
<organism evidence="2 3">
    <name type="scientific">Vagococcus fluvialis</name>
    <dbReference type="NCBI Taxonomy" id="2738"/>
    <lineage>
        <taxon>Bacteria</taxon>
        <taxon>Bacillati</taxon>
        <taxon>Bacillota</taxon>
        <taxon>Bacilli</taxon>
        <taxon>Lactobacillales</taxon>
        <taxon>Enterococcaceae</taxon>
        <taxon>Vagococcus</taxon>
    </lineage>
</organism>
<evidence type="ECO:0000313" key="3">
    <source>
        <dbReference type="Proteomes" id="UP000521358"/>
    </source>
</evidence>
<gene>
    <name evidence="2" type="ORF">HED35_03635</name>
</gene>
<dbReference type="InterPro" id="IPR038765">
    <property type="entry name" value="Papain-like_cys_pep_sf"/>
</dbReference>
<comment type="caution">
    <text evidence="2">The sequence shown here is derived from an EMBL/GenBank/DDBJ whole genome shotgun (WGS) entry which is preliminary data.</text>
</comment>
<dbReference type="EMBL" id="JAAVMB010000003">
    <property type="protein sequence ID" value="NKC67170.1"/>
    <property type="molecule type" value="Genomic_DNA"/>
</dbReference>
<evidence type="ECO:0000259" key="1">
    <source>
        <dbReference type="Pfam" id="PF05382"/>
    </source>
</evidence>
<dbReference type="RefSeq" id="WP_167806428.1">
    <property type="nucleotide sequence ID" value="NZ_JAAVMB010000003.1"/>
</dbReference>
<dbReference type="InterPro" id="IPR008044">
    <property type="entry name" value="Phage_lysin"/>
</dbReference>
<evidence type="ECO:0000313" key="2">
    <source>
        <dbReference type="EMBL" id="NKC67170.1"/>
    </source>
</evidence>
<reference evidence="2 3" key="1">
    <citation type="submission" date="2020-03" db="EMBL/GenBank/DDBJ databases">
        <title>Bacterial samples isolated from urine from healthy bovine heifers (Gyr breed).</title>
        <authorList>
            <person name="Giannattasio-Ferraz S."/>
            <person name="Maskeri L."/>
            <person name="Penido A."/>
            <person name="Barbosa-Stancioli E.F."/>
            <person name="Putonti C."/>
        </authorList>
    </citation>
    <scope>NUCLEOTIDE SEQUENCE [LARGE SCALE GENOMIC DNA]</scope>
    <source>
        <strain evidence="2 3">UFMG-H7</strain>
    </source>
</reference>
<dbReference type="AlphaFoldDB" id="A0A7X6D7C3"/>
<dbReference type="Proteomes" id="UP000521358">
    <property type="component" value="Unassembled WGS sequence"/>
</dbReference>
<protein>
    <recommendedName>
        <fullName evidence="1">Bacteriophage lysin domain-containing protein</fullName>
    </recommendedName>
</protein>
<sequence length="250" mass="27265">MSINLDKSIEWFKSMSGTTYSMTGNRDGSDGTGDCSGMVVTALMKGGASNPGWLLNTDSMHDWLIRIGFELIAFNKSWDMKKGDVVILGLKGQSGGAAGHTFMAVDGTNAIDCAWYGSTTVNAVRVRNENVQPYSMGFYVYRLKTSNIEKPVEPSKPEVNKPNPVPSGWHAEKATFKSNAGNKPIMILDSVPNGNIIGKIYPGDTVKYDAVKHDSGFVWVRQPRDNGKFGYVAIGEGNGFERTKSWGPCY</sequence>